<keyword evidence="3" id="KW-1133">Transmembrane helix</keyword>
<protein>
    <submittedName>
        <fullName evidence="5">Colanic acid biosynthesis UDP-glucose lipid carrier transferase</fullName>
    </submittedName>
</protein>
<evidence type="ECO:0000256" key="3">
    <source>
        <dbReference type="SAM" id="Phobius"/>
    </source>
</evidence>
<dbReference type="PANTHER" id="PTHR30576">
    <property type="entry name" value="COLANIC BIOSYNTHESIS UDP-GLUCOSE LIPID CARRIER TRANSFERASE"/>
    <property type="match status" value="1"/>
</dbReference>
<evidence type="ECO:0000259" key="4">
    <source>
        <dbReference type="Pfam" id="PF02397"/>
    </source>
</evidence>
<keyword evidence="3" id="KW-0472">Membrane</keyword>
<reference evidence="5 6" key="1">
    <citation type="submission" date="2023-07" db="EMBL/GenBank/DDBJ databases">
        <title>Genomic Encyclopedia of Type Strains, Phase IV (KMG-IV): sequencing the most valuable type-strain genomes for metagenomic binning, comparative biology and taxonomic classification.</title>
        <authorList>
            <person name="Goeker M."/>
        </authorList>
    </citation>
    <scope>NUCLEOTIDE SEQUENCE [LARGE SCALE GENOMIC DNA]</scope>
    <source>
        <strain evidence="5 6">B1-1</strain>
    </source>
</reference>
<evidence type="ECO:0000313" key="5">
    <source>
        <dbReference type="EMBL" id="MDQ0514975.1"/>
    </source>
</evidence>
<accession>A0ABU0M1Z7</accession>
<keyword evidence="6" id="KW-1185">Reference proteome</keyword>
<evidence type="ECO:0000256" key="2">
    <source>
        <dbReference type="ARBA" id="ARBA00023169"/>
    </source>
</evidence>
<comment type="caution">
    <text evidence="5">The sequence shown here is derived from an EMBL/GenBank/DDBJ whole genome shotgun (WGS) entry which is preliminary data.</text>
</comment>
<sequence length="267" mass="29459">MELGLQNVHAALHRKWCIAKSGDPRGLPMYFDDSAQALAQDVPAVGLFRGAENIADQEAVPSARLAKKAADINASTFKRLLDIVGAAGLLLVLAPVLVMIAIAVKLESKGPVLFRQKRYGVGREIFTLLKFRSMSVMETHGAFKQVSAGDNRITRVGAFLRRTSLDELPQLFNVLKGDMSLVGPRPHAVPMDDTFGRILPNYADRHLVRPGLTGLAQIEGHRGPTDAMNKIQMRLRCDRAYIRKWTPLYDVKILLLTPTSLLHANAF</sequence>
<dbReference type="PANTHER" id="PTHR30576:SF21">
    <property type="entry name" value="UDP-GLUCOSE:UNDECAPRENYL-PHOSPHATE GLUCOSE-1-PHOSPHATE TRANSFERASE"/>
    <property type="match status" value="1"/>
</dbReference>
<keyword evidence="2" id="KW-0270">Exopolysaccharide synthesis</keyword>
<dbReference type="EMBL" id="JAUSWJ010000001">
    <property type="protein sequence ID" value="MDQ0514975.1"/>
    <property type="molecule type" value="Genomic_DNA"/>
</dbReference>
<name>A0ABU0M1Z7_9HYPH</name>
<dbReference type="Proteomes" id="UP001223743">
    <property type="component" value="Unassembled WGS sequence"/>
</dbReference>
<dbReference type="Pfam" id="PF02397">
    <property type="entry name" value="Bac_transf"/>
    <property type="match status" value="1"/>
</dbReference>
<feature type="domain" description="Bacterial sugar transferase" evidence="4">
    <location>
        <begin position="78"/>
        <end position="262"/>
    </location>
</feature>
<evidence type="ECO:0000256" key="1">
    <source>
        <dbReference type="ARBA" id="ARBA00006464"/>
    </source>
</evidence>
<keyword evidence="3" id="KW-0812">Transmembrane</keyword>
<dbReference type="InterPro" id="IPR003362">
    <property type="entry name" value="Bact_transf"/>
</dbReference>
<gene>
    <name evidence="5" type="ORF">QO015_000588</name>
</gene>
<feature type="transmembrane region" description="Helical" evidence="3">
    <location>
        <begin position="83"/>
        <end position="106"/>
    </location>
</feature>
<comment type="similarity">
    <text evidence="1">Belongs to the bacterial sugar transferase family.</text>
</comment>
<organism evidence="5 6">
    <name type="scientific">Kaistia geumhonensis</name>
    <dbReference type="NCBI Taxonomy" id="410839"/>
    <lineage>
        <taxon>Bacteria</taxon>
        <taxon>Pseudomonadati</taxon>
        <taxon>Pseudomonadota</taxon>
        <taxon>Alphaproteobacteria</taxon>
        <taxon>Hyphomicrobiales</taxon>
        <taxon>Kaistiaceae</taxon>
        <taxon>Kaistia</taxon>
    </lineage>
</organism>
<dbReference type="RefSeq" id="WP_266281558.1">
    <property type="nucleotide sequence ID" value="NZ_JAPKNF010000001.1"/>
</dbReference>
<keyword evidence="5" id="KW-0808">Transferase</keyword>
<proteinExistence type="inferred from homology"/>
<dbReference type="GO" id="GO:0016740">
    <property type="term" value="F:transferase activity"/>
    <property type="evidence" value="ECO:0007669"/>
    <property type="project" value="UniProtKB-KW"/>
</dbReference>
<evidence type="ECO:0000313" key="6">
    <source>
        <dbReference type="Proteomes" id="UP001223743"/>
    </source>
</evidence>